<dbReference type="Pfam" id="PF13556">
    <property type="entry name" value="HTH_30"/>
    <property type="match status" value="1"/>
</dbReference>
<dbReference type="RefSeq" id="WP_156274351.1">
    <property type="nucleotide sequence ID" value="NZ_CP046244.1"/>
</dbReference>
<dbReference type="EMBL" id="CP046244">
    <property type="protein sequence ID" value="QGP93133.1"/>
    <property type="molecule type" value="Genomic_DNA"/>
</dbReference>
<dbReference type="AlphaFoldDB" id="A0A6I5ZSR2"/>
<feature type="domain" description="Putative sugar diacid recognition" evidence="2">
    <location>
        <begin position="3"/>
        <end position="133"/>
    </location>
</feature>
<dbReference type="PANTHER" id="PTHR33744:SF15">
    <property type="entry name" value="CARBOHYDRATE DIACID REGULATOR"/>
    <property type="match status" value="1"/>
</dbReference>
<dbReference type="PANTHER" id="PTHR33744">
    <property type="entry name" value="CARBOHYDRATE DIACID REGULATOR"/>
    <property type="match status" value="1"/>
</dbReference>
<proteinExistence type="inferred from homology"/>
<sequence>MQITREIAQAIVERFASVLSNVGIDFINAQGLIIGTTSPAKMNAYDQKAIMVIKRADPLEVEGGGPEDQVTLYLPVFFNATIVGVIATSGKPDLARPIARLAKAMTEMVLHQSFKSTKKMMENRTQESFVRDLVYSDYKGNPSLERLIRREALALGYNIDIPWAVLVVEVNNLAEKTLEKYKFPKDTLSTEIFSSLLKDEVLQLLRTDRYGEIISFIGRQHFAILRPAATGDQYSLQSEINDYAQKIVQELQNRFELDATIGIGGIKSGVTGISQSFREALEAISLGRRLHNDKKVHHIDELGVARIISLIPKEIRSTIIEVFGKGRDYRALEAELLHTAKIFCKENLNASRAAEALFIHRNTLMYRLTKIKKMTGLDLHLFNHAVEFWFLYQMALFDNLELVPPQKRHTSY</sequence>
<gene>
    <name evidence="5" type="primary">cdaR_2</name>
    <name evidence="5" type="ORF">MGLY_25310</name>
</gene>
<evidence type="ECO:0000259" key="4">
    <source>
        <dbReference type="Pfam" id="PF17853"/>
    </source>
</evidence>
<reference evidence="5 6" key="1">
    <citation type="submission" date="2019-11" db="EMBL/GenBank/DDBJ databases">
        <title>Genome sequence of Moorella glycerini DSM11254.</title>
        <authorList>
            <person name="Poehlein A."/>
            <person name="Boeer T."/>
            <person name="Daniel R."/>
        </authorList>
    </citation>
    <scope>NUCLEOTIDE SEQUENCE [LARGE SCALE GENOMIC DNA]</scope>
    <source>
        <strain evidence="5 6">DSM 11254</strain>
    </source>
</reference>
<dbReference type="Proteomes" id="UP000425916">
    <property type="component" value="Chromosome"/>
</dbReference>
<dbReference type="Pfam" id="PF05651">
    <property type="entry name" value="Diacid_rec"/>
    <property type="match status" value="1"/>
</dbReference>
<name>A0A6I5ZSR2_9FIRM</name>
<keyword evidence="6" id="KW-1185">Reference proteome</keyword>
<evidence type="ECO:0000259" key="3">
    <source>
        <dbReference type="Pfam" id="PF13556"/>
    </source>
</evidence>
<evidence type="ECO:0000256" key="1">
    <source>
        <dbReference type="ARBA" id="ARBA00006754"/>
    </source>
</evidence>
<dbReference type="InterPro" id="IPR008599">
    <property type="entry name" value="Diacid_rec"/>
</dbReference>
<dbReference type="InterPro" id="IPR025736">
    <property type="entry name" value="PucR_C-HTH_dom"/>
</dbReference>
<evidence type="ECO:0000313" key="6">
    <source>
        <dbReference type="Proteomes" id="UP000425916"/>
    </source>
</evidence>
<comment type="similarity">
    <text evidence="1">Belongs to the CdaR family.</text>
</comment>
<dbReference type="Gene3D" id="1.10.10.2840">
    <property type="entry name" value="PucR C-terminal helix-turn-helix domain"/>
    <property type="match status" value="1"/>
</dbReference>
<dbReference type="InterPro" id="IPR042070">
    <property type="entry name" value="PucR_C-HTH_sf"/>
</dbReference>
<dbReference type="Pfam" id="PF17853">
    <property type="entry name" value="GGDEF_2"/>
    <property type="match status" value="1"/>
</dbReference>
<protein>
    <submittedName>
        <fullName evidence="5">Carbohydrate diacid regulator</fullName>
    </submittedName>
</protein>
<accession>A0A6I5ZSR2</accession>
<evidence type="ECO:0000313" key="5">
    <source>
        <dbReference type="EMBL" id="QGP93133.1"/>
    </source>
</evidence>
<dbReference type="OrthoDB" id="212459at2"/>
<feature type="domain" description="PucR C-terminal helix-turn-helix" evidence="3">
    <location>
        <begin position="336"/>
        <end position="390"/>
    </location>
</feature>
<dbReference type="InterPro" id="IPR051448">
    <property type="entry name" value="CdaR-like_regulators"/>
</dbReference>
<organism evidence="5 6">
    <name type="scientific">Neomoorella glycerini</name>
    <dbReference type="NCBI Taxonomy" id="55779"/>
    <lineage>
        <taxon>Bacteria</taxon>
        <taxon>Bacillati</taxon>
        <taxon>Bacillota</taxon>
        <taxon>Clostridia</taxon>
        <taxon>Neomoorellales</taxon>
        <taxon>Neomoorellaceae</taxon>
        <taxon>Neomoorella</taxon>
    </lineage>
</organism>
<dbReference type="InterPro" id="IPR041522">
    <property type="entry name" value="CdaR_GGDEF"/>
</dbReference>
<feature type="domain" description="CdaR GGDEF-like" evidence="4">
    <location>
        <begin position="143"/>
        <end position="285"/>
    </location>
</feature>
<evidence type="ECO:0000259" key="2">
    <source>
        <dbReference type="Pfam" id="PF05651"/>
    </source>
</evidence>